<keyword evidence="2" id="KW-0315">Glutamine amidotransferase</keyword>
<dbReference type="Proteomes" id="UP000294028">
    <property type="component" value="Unassembled WGS sequence"/>
</dbReference>
<evidence type="ECO:0000313" key="2">
    <source>
        <dbReference type="EMBL" id="RYJ19610.1"/>
    </source>
</evidence>
<reference evidence="2 3" key="1">
    <citation type="submission" date="2018-12" db="EMBL/GenBank/DDBJ databases">
        <title>Genome analysis provides insights into bioremediation potentialities of Halogeometricum borinquense strain N11.</title>
        <authorList>
            <person name="Najjari A."/>
            <person name="Youssef N."/>
            <person name="Fhoula I."/>
            <person name="Ben Dhia O."/>
            <person name="Mahjoubi M."/>
            <person name="Ouzari H.I."/>
            <person name="Cherif A."/>
        </authorList>
    </citation>
    <scope>NUCLEOTIDE SEQUENCE [LARGE SCALE GENOMIC DNA]</scope>
    <source>
        <strain evidence="2 3">N11</strain>
    </source>
</reference>
<proteinExistence type="predicted"/>
<dbReference type="EMBL" id="RZHH01000001">
    <property type="protein sequence ID" value="RYJ19610.1"/>
    <property type="molecule type" value="Genomic_DNA"/>
</dbReference>
<dbReference type="PANTHER" id="PTHR42695:SF5">
    <property type="entry name" value="GLUTAMINE AMIDOTRANSFERASE YLR126C-RELATED"/>
    <property type="match status" value="1"/>
</dbReference>
<dbReference type="RefSeq" id="WP_129783169.1">
    <property type="nucleotide sequence ID" value="NZ_RZHH01000001.1"/>
</dbReference>
<dbReference type="GO" id="GO:0016740">
    <property type="term" value="F:transferase activity"/>
    <property type="evidence" value="ECO:0007669"/>
    <property type="project" value="UniProtKB-KW"/>
</dbReference>
<evidence type="ECO:0000313" key="3">
    <source>
        <dbReference type="Proteomes" id="UP000294028"/>
    </source>
</evidence>
<feature type="domain" description="Glutamine amidotransferase" evidence="1">
    <location>
        <begin position="49"/>
        <end position="188"/>
    </location>
</feature>
<dbReference type="InterPro" id="IPR029062">
    <property type="entry name" value="Class_I_gatase-like"/>
</dbReference>
<protein>
    <submittedName>
        <fullName evidence="2">Type 1 glutamine amidotransferase</fullName>
    </submittedName>
</protein>
<dbReference type="PROSITE" id="PS51273">
    <property type="entry name" value="GATASE_TYPE_1"/>
    <property type="match status" value="1"/>
</dbReference>
<dbReference type="PANTHER" id="PTHR42695">
    <property type="entry name" value="GLUTAMINE AMIDOTRANSFERASE YLR126C-RELATED"/>
    <property type="match status" value="1"/>
</dbReference>
<dbReference type="CDD" id="cd01741">
    <property type="entry name" value="GATase1_1"/>
    <property type="match status" value="1"/>
</dbReference>
<dbReference type="InterPro" id="IPR044992">
    <property type="entry name" value="ChyE-like"/>
</dbReference>
<dbReference type="SUPFAM" id="SSF52317">
    <property type="entry name" value="Class I glutamine amidotransferase-like"/>
    <property type="match status" value="1"/>
</dbReference>
<gene>
    <name evidence="2" type="ORF">ELS19_01070</name>
</gene>
<dbReference type="AlphaFoldDB" id="A0A482TD36"/>
<accession>A0A482TD36</accession>
<evidence type="ECO:0000259" key="1">
    <source>
        <dbReference type="Pfam" id="PF00117"/>
    </source>
</evidence>
<comment type="caution">
    <text evidence="2">The sequence shown here is derived from an EMBL/GenBank/DDBJ whole genome shotgun (WGS) entry which is preliminary data.</text>
</comment>
<dbReference type="Pfam" id="PF00117">
    <property type="entry name" value="GATase"/>
    <property type="match status" value="1"/>
</dbReference>
<organism evidence="2 3">
    <name type="scientific">Halogeometricum borinquense</name>
    <dbReference type="NCBI Taxonomy" id="60847"/>
    <lineage>
        <taxon>Archaea</taxon>
        <taxon>Methanobacteriati</taxon>
        <taxon>Methanobacteriota</taxon>
        <taxon>Stenosarchaea group</taxon>
        <taxon>Halobacteria</taxon>
        <taxon>Halobacteriales</taxon>
        <taxon>Haloferacaceae</taxon>
        <taxon>Halogeometricum</taxon>
    </lineage>
</organism>
<dbReference type="InterPro" id="IPR017926">
    <property type="entry name" value="GATASE"/>
</dbReference>
<sequence>MYIKLGTEPGGIVILVVDNAVEGGYMAGEVARLLPGEDVRMYNYPNGDDDPSLEDVDGVVIGGSGAGVYDEPDQPWITRQKKFVEAVIDEEIPLLGICFGHQLVNEVLGGTVVNSGESRNYLVEASLAEIPLFEGVRNVVPVLHSDIVTEPGEGMEVVGTADYNRYFATRHHERPIWTVQYHPEFTPEIRPEYSDSWDESEYSFEASTATRTLENFSQCCQQRTSVSD</sequence>
<dbReference type="Gene3D" id="3.40.50.880">
    <property type="match status" value="1"/>
</dbReference>
<keyword evidence="2" id="KW-0808">Transferase</keyword>
<dbReference type="GO" id="GO:0005829">
    <property type="term" value="C:cytosol"/>
    <property type="evidence" value="ECO:0007669"/>
    <property type="project" value="TreeGrafter"/>
</dbReference>
<name>A0A482TD36_9EURY</name>